<name>A0ABP7W5K0_9ACTN</name>
<dbReference type="EMBL" id="BAAAZY010000024">
    <property type="protein sequence ID" value="GAA4081664.1"/>
    <property type="molecule type" value="Genomic_DNA"/>
</dbReference>
<evidence type="ECO:0000256" key="9">
    <source>
        <dbReference type="SAM" id="MobiDB-lite"/>
    </source>
</evidence>
<proteinExistence type="inferred from homology"/>
<dbReference type="Pfam" id="PF02586">
    <property type="entry name" value="SRAP"/>
    <property type="match status" value="1"/>
</dbReference>
<dbReference type="PANTHER" id="PTHR13604:SF0">
    <property type="entry name" value="ABASIC SITE PROCESSING PROTEIN HMCES"/>
    <property type="match status" value="1"/>
</dbReference>
<evidence type="ECO:0000256" key="6">
    <source>
        <dbReference type="ARBA" id="ARBA00023125"/>
    </source>
</evidence>
<dbReference type="EC" id="3.4.-.-" evidence="8"/>
<evidence type="ECO:0000256" key="7">
    <source>
        <dbReference type="ARBA" id="ARBA00023239"/>
    </source>
</evidence>
<keyword evidence="6" id="KW-0238">DNA-binding</keyword>
<keyword evidence="2 8" id="KW-0645">Protease</keyword>
<dbReference type="PANTHER" id="PTHR13604">
    <property type="entry name" value="DC12-RELATED"/>
    <property type="match status" value="1"/>
</dbReference>
<keyword evidence="3" id="KW-0227">DNA damage</keyword>
<keyword evidence="11" id="KW-1185">Reference proteome</keyword>
<keyword evidence="5" id="KW-0190">Covalent protein-DNA linkage</keyword>
<organism evidence="10 11">
    <name type="scientific">Streptomyces shaanxiensis</name>
    <dbReference type="NCBI Taxonomy" id="653357"/>
    <lineage>
        <taxon>Bacteria</taxon>
        <taxon>Bacillati</taxon>
        <taxon>Actinomycetota</taxon>
        <taxon>Actinomycetes</taxon>
        <taxon>Kitasatosporales</taxon>
        <taxon>Streptomycetaceae</taxon>
        <taxon>Streptomyces</taxon>
    </lineage>
</organism>
<evidence type="ECO:0000256" key="3">
    <source>
        <dbReference type="ARBA" id="ARBA00022763"/>
    </source>
</evidence>
<accession>A0ABP7W5K0</accession>
<evidence type="ECO:0000313" key="10">
    <source>
        <dbReference type="EMBL" id="GAA4081664.1"/>
    </source>
</evidence>
<evidence type="ECO:0000256" key="2">
    <source>
        <dbReference type="ARBA" id="ARBA00022670"/>
    </source>
</evidence>
<protein>
    <recommendedName>
        <fullName evidence="8">Abasic site processing protein</fullName>
        <ecNumber evidence="8">3.4.-.-</ecNumber>
    </recommendedName>
</protein>
<evidence type="ECO:0000313" key="11">
    <source>
        <dbReference type="Proteomes" id="UP001499984"/>
    </source>
</evidence>
<sequence>MCSGCAEGAGDGDAAGDGGIAVSLDRGKDTVKVGSLITAVKKVHNIGCWVPPAAPWHSGRMCGRYASTRSPQDLAQMFQVADWYPEETLAPSWNVAPTDEVWAVLERTPRGADEDAPARRRLRPLRWGLVPSWAKDAKTGARLINARVETVHEKPAFRRAFVTRRCLLPADGFYEWEQVKDAKSGKVRKQPYYIHPEDGQVMALAGLYEYWRDPGIKDPDDPAAWLMTCTIITTEATDAAGRIHPRMPLALTPEHYDAWLDPRHRSTDDLRTLLTPPAGGHLDARPVSPAVNSVRNNGPQLLDEVAAP</sequence>
<evidence type="ECO:0000256" key="8">
    <source>
        <dbReference type="RuleBase" id="RU364100"/>
    </source>
</evidence>
<dbReference type="SUPFAM" id="SSF143081">
    <property type="entry name" value="BB1717-like"/>
    <property type="match status" value="1"/>
</dbReference>
<comment type="caution">
    <text evidence="10">The sequence shown here is derived from an EMBL/GenBank/DDBJ whole genome shotgun (WGS) entry which is preliminary data.</text>
</comment>
<keyword evidence="4 8" id="KW-0378">Hydrolase</keyword>
<reference evidence="11" key="1">
    <citation type="journal article" date="2019" name="Int. J. Syst. Evol. Microbiol.">
        <title>The Global Catalogue of Microorganisms (GCM) 10K type strain sequencing project: providing services to taxonomists for standard genome sequencing and annotation.</title>
        <authorList>
            <consortium name="The Broad Institute Genomics Platform"/>
            <consortium name="The Broad Institute Genome Sequencing Center for Infectious Disease"/>
            <person name="Wu L."/>
            <person name="Ma J."/>
        </authorList>
    </citation>
    <scope>NUCLEOTIDE SEQUENCE [LARGE SCALE GENOMIC DNA]</scope>
    <source>
        <strain evidence="11">JCM 16925</strain>
    </source>
</reference>
<keyword evidence="7" id="KW-0456">Lyase</keyword>
<dbReference type="Proteomes" id="UP001499984">
    <property type="component" value="Unassembled WGS sequence"/>
</dbReference>
<dbReference type="Gene3D" id="3.90.1680.10">
    <property type="entry name" value="SOS response associated peptidase-like"/>
    <property type="match status" value="1"/>
</dbReference>
<evidence type="ECO:0000256" key="4">
    <source>
        <dbReference type="ARBA" id="ARBA00022801"/>
    </source>
</evidence>
<gene>
    <name evidence="10" type="ORF">GCM10022233_73260</name>
</gene>
<feature type="compositionally biased region" description="Polar residues" evidence="9">
    <location>
        <begin position="290"/>
        <end position="299"/>
    </location>
</feature>
<evidence type="ECO:0000256" key="5">
    <source>
        <dbReference type="ARBA" id="ARBA00023124"/>
    </source>
</evidence>
<feature type="region of interest" description="Disordered" evidence="9">
    <location>
        <begin position="276"/>
        <end position="308"/>
    </location>
</feature>
<evidence type="ECO:0000256" key="1">
    <source>
        <dbReference type="ARBA" id="ARBA00008136"/>
    </source>
</evidence>
<comment type="similarity">
    <text evidence="1 8">Belongs to the SOS response-associated peptidase family.</text>
</comment>
<dbReference type="InterPro" id="IPR003738">
    <property type="entry name" value="SRAP"/>
</dbReference>
<dbReference type="InterPro" id="IPR036590">
    <property type="entry name" value="SRAP-like"/>
</dbReference>